<dbReference type="InterPro" id="IPR011251">
    <property type="entry name" value="Luciferase-like_dom"/>
</dbReference>
<dbReference type="SUPFAM" id="SSF51679">
    <property type="entry name" value="Bacterial luciferase-like"/>
    <property type="match status" value="1"/>
</dbReference>
<evidence type="ECO:0000256" key="1">
    <source>
        <dbReference type="ARBA" id="ARBA00022630"/>
    </source>
</evidence>
<evidence type="ECO:0000256" key="4">
    <source>
        <dbReference type="ARBA" id="ARBA00023033"/>
    </source>
</evidence>
<dbReference type="Proteomes" id="UP001597079">
    <property type="component" value="Unassembled WGS sequence"/>
</dbReference>
<sequence length="347" mass="39060">MAKFIWFAPTTGDGSYLGNLKLWQPHDVHYATNVCCMAEEGGMDGVLFPVGSNNLDPWIVATNTATKTKRIELIVAARPDNQQPLVLAQLARSLDQVSNGRTSINIVTGGFTNELKKYGDEVEDKEERYLRTEEFSELIVDLWTKDSVTKQGAYYSLESAAVVPKPTGQERPKLYLSGNSASALDISARFYDYYLFGGQKMENTIKMTQRLHEVSSQHTSAVRPAITFDVIARPTDAEAWERAHDLVSKVSREQQIRLALYKRAQSAKGNTMLEALEQANYLLEEHVWAGLFQARFGASACLVGSYEAISDILQKYIEHGVEAFFVRGYPYKDELERFTTHVLPRVR</sequence>
<reference evidence="7" key="1">
    <citation type="journal article" date="2019" name="Int. J. Syst. Evol. Microbiol.">
        <title>The Global Catalogue of Microorganisms (GCM) 10K type strain sequencing project: providing services to taxonomists for standard genome sequencing and annotation.</title>
        <authorList>
            <consortium name="The Broad Institute Genomics Platform"/>
            <consortium name="The Broad Institute Genome Sequencing Center for Infectious Disease"/>
            <person name="Wu L."/>
            <person name="Ma J."/>
        </authorList>
    </citation>
    <scope>NUCLEOTIDE SEQUENCE [LARGE SCALE GENOMIC DNA]</scope>
    <source>
        <strain evidence="7">CGMCC 1.12286</strain>
    </source>
</reference>
<evidence type="ECO:0000256" key="3">
    <source>
        <dbReference type="ARBA" id="ARBA00023002"/>
    </source>
</evidence>
<evidence type="ECO:0000313" key="6">
    <source>
        <dbReference type="EMBL" id="MFD1673992.1"/>
    </source>
</evidence>
<protein>
    <submittedName>
        <fullName evidence="6">LLM class flavin-dependent oxidoreductase</fullName>
    </submittedName>
</protein>
<gene>
    <name evidence="6" type="ORF">ACFSB2_04615</name>
</gene>
<keyword evidence="3" id="KW-0560">Oxidoreductase</keyword>
<dbReference type="Pfam" id="PF00296">
    <property type="entry name" value="Bac_luciferase"/>
    <property type="match status" value="1"/>
</dbReference>
<dbReference type="EMBL" id="JBHUCX010000014">
    <property type="protein sequence ID" value="MFD1673992.1"/>
    <property type="molecule type" value="Genomic_DNA"/>
</dbReference>
<evidence type="ECO:0000313" key="7">
    <source>
        <dbReference type="Proteomes" id="UP001597079"/>
    </source>
</evidence>
<comment type="caution">
    <text evidence="6">The sequence shown here is derived from an EMBL/GenBank/DDBJ whole genome shotgun (WGS) entry which is preliminary data.</text>
</comment>
<evidence type="ECO:0000259" key="5">
    <source>
        <dbReference type="Pfam" id="PF00296"/>
    </source>
</evidence>
<feature type="domain" description="Luciferase-like" evidence="5">
    <location>
        <begin position="3"/>
        <end position="322"/>
    </location>
</feature>
<dbReference type="InterPro" id="IPR050172">
    <property type="entry name" value="SsuD_RutA_monooxygenase"/>
</dbReference>
<dbReference type="PANTHER" id="PTHR42847:SF4">
    <property type="entry name" value="ALKANESULFONATE MONOOXYGENASE-RELATED"/>
    <property type="match status" value="1"/>
</dbReference>
<name>A0ABW4JCD9_9BACL</name>
<proteinExistence type="predicted"/>
<dbReference type="RefSeq" id="WP_377941649.1">
    <property type="nucleotide sequence ID" value="NZ_JBHUCX010000014.1"/>
</dbReference>
<keyword evidence="1" id="KW-0285">Flavoprotein</keyword>
<accession>A0ABW4JCD9</accession>
<dbReference type="PANTHER" id="PTHR42847">
    <property type="entry name" value="ALKANESULFONATE MONOOXYGENASE"/>
    <property type="match status" value="1"/>
</dbReference>
<organism evidence="6 7">
    <name type="scientific">Alicyclobacillus fodiniaquatilis</name>
    <dbReference type="NCBI Taxonomy" id="1661150"/>
    <lineage>
        <taxon>Bacteria</taxon>
        <taxon>Bacillati</taxon>
        <taxon>Bacillota</taxon>
        <taxon>Bacilli</taxon>
        <taxon>Bacillales</taxon>
        <taxon>Alicyclobacillaceae</taxon>
        <taxon>Alicyclobacillus</taxon>
    </lineage>
</organism>
<evidence type="ECO:0000256" key="2">
    <source>
        <dbReference type="ARBA" id="ARBA00022643"/>
    </source>
</evidence>
<keyword evidence="2" id="KW-0288">FMN</keyword>
<dbReference type="InterPro" id="IPR036661">
    <property type="entry name" value="Luciferase-like_sf"/>
</dbReference>
<keyword evidence="7" id="KW-1185">Reference proteome</keyword>
<dbReference type="Gene3D" id="3.20.20.30">
    <property type="entry name" value="Luciferase-like domain"/>
    <property type="match status" value="1"/>
</dbReference>
<keyword evidence="4" id="KW-0503">Monooxygenase</keyword>